<name>A0A699GYD4_TANCI</name>
<feature type="compositionally biased region" description="Polar residues" evidence="1">
    <location>
        <begin position="254"/>
        <end position="269"/>
    </location>
</feature>
<sequence length="282" mass="33240">MEECHRLLTDQVDFVNPEGHRADYNEYKISKADFKNLHPNNFEDLYLLHLQGKLNHLPRSDKTKLNLTEPRWDASDFLFKKDYTIVTKARVVIYRDRNDQKKLLRENEVHKFSYGTLIKVLHKLDHMVKDFRLYQYNPGMENRIWSEDDKKRNKEFMENIRVIPKYLGEDGNSVRVNIKPTLGRDKFITVILDQHIQGNHESSSICIQDQERYEHVGPQDTRPQDGKRSQDGERSQDDDQRLDLADDLKKAQDHISSSNISHETKSTASKYKISHKESKTTS</sequence>
<dbReference type="EMBL" id="BKCJ010073023">
    <property type="protein sequence ID" value="GEW76791.1"/>
    <property type="molecule type" value="Genomic_DNA"/>
</dbReference>
<feature type="compositionally biased region" description="Basic and acidic residues" evidence="1">
    <location>
        <begin position="214"/>
        <end position="253"/>
    </location>
</feature>
<proteinExistence type="predicted"/>
<accession>A0A699GYD4</accession>
<protein>
    <submittedName>
        <fullName evidence="2">Uncharacterized protein</fullName>
    </submittedName>
</protein>
<evidence type="ECO:0000256" key="1">
    <source>
        <dbReference type="SAM" id="MobiDB-lite"/>
    </source>
</evidence>
<comment type="caution">
    <text evidence="2">The sequence shown here is derived from an EMBL/GenBank/DDBJ whole genome shotgun (WGS) entry which is preliminary data.</text>
</comment>
<gene>
    <name evidence="2" type="ORF">Tci_248767</name>
</gene>
<feature type="region of interest" description="Disordered" evidence="1">
    <location>
        <begin position="214"/>
        <end position="282"/>
    </location>
</feature>
<evidence type="ECO:0000313" key="2">
    <source>
        <dbReference type="EMBL" id="GEW76791.1"/>
    </source>
</evidence>
<organism evidence="2">
    <name type="scientific">Tanacetum cinerariifolium</name>
    <name type="common">Dalmatian daisy</name>
    <name type="synonym">Chrysanthemum cinerariifolium</name>
    <dbReference type="NCBI Taxonomy" id="118510"/>
    <lineage>
        <taxon>Eukaryota</taxon>
        <taxon>Viridiplantae</taxon>
        <taxon>Streptophyta</taxon>
        <taxon>Embryophyta</taxon>
        <taxon>Tracheophyta</taxon>
        <taxon>Spermatophyta</taxon>
        <taxon>Magnoliopsida</taxon>
        <taxon>eudicotyledons</taxon>
        <taxon>Gunneridae</taxon>
        <taxon>Pentapetalae</taxon>
        <taxon>asterids</taxon>
        <taxon>campanulids</taxon>
        <taxon>Asterales</taxon>
        <taxon>Asteraceae</taxon>
        <taxon>Asteroideae</taxon>
        <taxon>Anthemideae</taxon>
        <taxon>Anthemidinae</taxon>
        <taxon>Tanacetum</taxon>
    </lineage>
</organism>
<reference evidence="2" key="1">
    <citation type="journal article" date="2019" name="Sci. Rep.">
        <title>Draft genome of Tanacetum cinerariifolium, the natural source of mosquito coil.</title>
        <authorList>
            <person name="Yamashiro T."/>
            <person name="Shiraishi A."/>
            <person name="Satake H."/>
            <person name="Nakayama K."/>
        </authorList>
    </citation>
    <scope>NUCLEOTIDE SEQUENCE</scope>
</reference>
<dbReference type="AlphaFoldDB" id="A0A699GYD4"/>